<evidence type="ECO:0000256" key="4">
    <source>
        <dbReference type="ARBA" id="ARBA00023136"/>
    </source>
</evidence>
<evidence type="ECO:0000256" key="1">
    <source>
        <dbReference type="ARBA" id="ARBA00004141"/>
    </source>
</evidence>
<evidence type="ECO:0000313" key="8">
    <source>
        <dbReference type="Proteomes" id="UP001530293"/>
    </source>
</evidence>
<evidence type="ECO:0000256" key="3">
    <source>
        <dbReference type="ARBA" id="ARBA00022989"/>
    </source>
</evidence>
<protein>
    <recommendedName>
        <fullName evidence="9">Magnesium transporter</fullName>
    </recommendedName>
</protein>
<evidence type="ECO:0000256" key="5">
    <source>
        <dbReference type="SAM" id="MobiDB-lite"/>
    </source>
</evidence>
<feature type="transmembrane region" description="Helical" evidence="6">
    <location>
        <begin position="6"/>
        <end position="27"/>
    </location>
</feature>
<evidence type="ECO:0000256" key="6">
    <source>
        <dbReference type="SAM" id="Phobius"/>
    </source>
</evidence>
<reference evidence="7 8" key="1">
    <citation type="submission" date="2024-10" db="EMBL/GenBank/DDBJ databases">
        <title>Updated reference genomes for cyclostephanoid diatoms.</title>
        <authorList>
            <person name="Roberts W.R."/>
            <person name="Alverson A.J."/>
        </authorList>
    </citation>
    <scope>NUCLEOTIDE SEQUENCE [LARGE SCALE GENOMIC DNA]</scope>
    <source>
        <strain evidence="7 8">AJA232-27</strain>
    </source>
</reference>
<dbReference type="PANTHER" id="PTHR12570">
    <property type="match status" value="1"/>
</dbReference>
<dbReference type="InterPro" id="IPR008521">
    <property type="entry name" value="Mg_trans_NIPA"/>
</dbReference>
<dbReference type="Pfam" id="PF05653">
    <property type="entry name" value="Mg_trans_NIPA"/>
    <property type="match status" value="1"/>
</dbReference>
<feature type="compositionally biased region" description="Polar residues" evidence="5">
    <location>
        <begin position="397"/>
        <end position="408"/>
    </location>
</feature>
<keyword evidence="2 6" id="KW-0812">Transmembrane</keyword>
<dbReference type="Proteomes" id="UP001530293">
    <property type="component" value="Unassembled WGS sequence"/>
</dbReference>
<keyword evidence="4 6" id="KW-0472">Membrane</keyword>
<feature type="transmembrane region" description="Helical" evidence="6">
    <location>
        <begin position="102"/>
        <end position="124"/>
    </location>
</feature>
<dbReference type="SUPFAM" id="SSF103481">
    <property type="entry name" value="Multidrug resistance efflux transporter EmrE"/>
    <property type="match status" value="1"/>
</dbReference>
<feature type="transmembrane region" description="Helical" evidence="6">
    <location>
        <begin position="196"/>
        <end position="217"/>
    </location>
</feature>
<feature type="transmembrane region" description="Helical" evidence="6">
    <location>
        <begin position="156"/>
        <end position="176"/>
    </location>
</feature>
<dbReference type="PANTHER" id="PTHR12570:SF9">
    <property type="entry name" value="MAGNESIUM TRANSPORTER NIPA8-RELATED"/>
    <property type="match status" value="1"/>
</dbReference>
<comment type="subcellular location">
    <subcellularLocation>
        <location evidence="1">Membrane</location>
        <topology evidence="1">Multi-pass membrane protein</topology>
    </subcellularLocation>
</comment>
<dbReference type="EMBL" id="JALLBG020000288">
    <property type="protein sequence ID" value="KAL3756869.1"/>
    <property type="molecule type" value="Genomic_DNA"/>
</dbReference>
<keyword evidence="8" id="KW-1185">Reference proteome</keyword>
<comment type="caution">
    <text evidence="7">The sequence shown here is derived from an EMBL/GenBank/DDBJ whole genome shotgun (WGS) entry which is preliminary data.</text>
</comment>
<proteinExistence type="predicted"/>
<evidence type="ECO:0008006" key="9">
    <source>
        <dbReference type="Google" id="ProtNLM"/>
    </source>
</evidence>
<keyword evidence="3 6" id="KW-1133">Transmembrane helix</keyword>
<dbReference type="InterPro" id="IPR037185">
    <property type="entry name" value="EmrE-like"/>
</dbReference>
<evidence type="ECO:0000313" key="7">
    <source>
        <dbReference type="EMBL" id="KAL3756869.1"/>
    </source>
</evidence>
<feature type="transmembrane region" description="Helical" evidence="6">
    <location>
        <begin position="274"/>
        <end position="291"/>
    </location>
</feature>
<feature type="region of interest" description="Disordered" evidence="5">
    <location>
        <begin position="382"/>
        <end position="410"/>
    </location>
</feature>
<name>A0ABD3M2A2_9STRA</name>
<feature type="transmembrane region" description="Helical" evidence="6">
    <location>
        <begin position="303"/>
        <end position="326"/>
    </location>
</feature>
<gene>
    <name evidence="7" type="ORF">ACHAWU_005131</name>
</gene>
<feature type="transmembrane region" description="Helical" evidence="6">
    <location>
        <begin position="338"/>
        <end position="355"/>
    </location>
</feature>
<organism evidence="7 8">
    <name type="scientific">Discostella pseudostelligera</name>
    <dbReference type="NCBI Taxonomy" id="259834"/>
    <lineage>
        <taxon>Eukaryota</taxon>
        <taxon>Sar</taxon>
        <taxon>Stramenopiles</taxon>
        <taxon>Ochrophyta</taxon>
        <taxon>Bacillariophyta</taxon>
        <taxon>Coscinodiscophyceae</taxon>
        <taxon>Thalassiosirophycidae</taxon>
        <taxon>Stephanodiscales</taxon>
        <taxon>Stephanodiscaceae</taxon>
        <taxon>Discostella</taxon>
    </lineage>
</organism>
<feature type="transmembrane region" description="Helical" evidence="6">
    <location>
        <begin position="238"/>
        <end position="262"/>
    </location>
</feature>
<accession>A0ABD3M2A2</accession>
<evidence type="ECO:0000256" key="2">
    <source>
        <dbReference type="ARBA" id="ARBA00022692"/>
    </source>
</evidence>
<dbReference type="AlphaFoldDB" id="A0ABD3M2A2"/>
<dbReference type="GO" id="GO:0016020">
    <property type="term" value="C:membrane"/>
    <property type="evidence" value="ECO:0007669"/>
    <property type="project" value="UniProtKB-SubCell"/>
</dbReference>
<sequence>MSKNENWVLGVALGLLGSIAINTGNNLQCLGLKYLKSQGTVEQEAPAVEKQKTSSLPSLPWLERQTAARFGPRGAKTFPLDASEETEFVVVKVGRKSQWQSVTYNIGTFIFVAGSLLNFASFAYAAQSMLASLESIQFVTNLLFGKFLLGAHVTQTMLAGTVLTVTGTVLAVQFSSKETLALDISAMKQLYSNPAYLSYLLVMGILLVALDISYRILNERKRVNREVKHGDIIQPCIYSFWSALIGTQSVVQAKLLAELLVVHTSGDENIFRSWFTYVTILVWTLTVIVWLKRLNDALKIFDPLFIIPLLQCSFIFLAIVSGGIYFREFDSFDTNQWLGFWFGIFVMFSGLVLLTPKPKGAKDDELHQALVNLLLESGSALDNSAARTPHSPKPTPRQGNEQTINSIPANEGIEYDNRYQRSSKENNIASAALDAVKDAFNGDPRAKTLSEAMLMHTTDQRARKRRRTALKKLLGLIKDNPITSEGYNEEIANLIRELQLVDMMVTPVPGPDIRDMAKHLSMAQERLQSQILLEIERNKTSKVI</sequence>